<dbReference type="SUPFAM" id="SSF46689">
    <property type="entry name" value="Homeodomain-like"/>
    <property type="match status" value="1"/>
</dbReference>
<dbReference type="Proteomes" id="UP000254978">
    <property type="component" value="Unassembled WGS sequence"/>
</dbReference>
<sequence length="221" mass="24095">MSDTGARDRLVSAAMSLFEEHGYDAVTMDAIAARAGVGRTTLFRLFGSKEGLIFPDHDALLQQLEQRLAAAPGGAAALSAVIAASNEVFAYYLREGELARARYRLTNTVSALRDREIASVGRYIQLFRQYLMAQSGDGTDAALRADLIATAVVTAHNHVLRRWLRGDIVSPEPELSDAMATVSALFGRLPENRTAVLAFETDEPLESVLPRLRQVLAQPPR</sequence>
<name>A0A378TNT2_9MYCO</name>
<organism evidence="6 7">
    <name type="scientific">Mycolicibacterium tokaiense</name>
    <dbReference type="NCBI Taxonomy" id="39695"/>
    <lineage>
        <taxon>Bacteria</taxon>
        <taxon>Bacillati</taxon>
        <taxon>Actinomycetota</taxon>
        <taxon>Actinomycetes</taxon>
        <taxon>Mycobacteriales</taxon>
        <taxon>Mycobacteriaceae</taxon>
        <taxon>Mycolicibacterium</taxon>
    </lineage>
</organism>
<evidence type="ECO:0000313" key="6">
    <source>
        <dbReference type="EMBL" id="STZ61455.1"/>
    </source>
</evidence>
<evidence type="ECO:0000313" key="7">
    <source>
        <dbReference type="Proteomes" id="UP000254978"/>
    </source>
</evidence>
<evidence type="ECO:0000259" key="5">
    <source>
        <dbReference type="PROSITE" id="PS50977"/>
    </source>
</evidence>
<accession>A0A378TNT2</accession>
<feature type="DNA-binding region" description="H-T-H motif" evidence="4">
    <location>
        <begin position="27"/>
        <end position="46"/>
    </location>
</feature>
<evidence type="ECO:0000256" key="2">
    <source>
        <dbReference type="ARBA" id="ARBA00023125"/>
    </source>
</evidence>
<dbReference type="InterPro" id="IPR050109">
    <property type="entry name" value="HTH-type_TetR-like_transc_reg"/>
</dbReference>
<keyword evidence="3" id="KW-0804">Transcription</keyword>
<protein>
    <submittedName>
        <fullName evidence="6">TetR family transcriptional regulator</fullName>
    </submittedName>
</protein>
<feature type="domain" description="HTH tetR-type" evidence="5">
    <location>
        <begin position="4"/>
        <end position="64"/>
    </location>
</feature>
<dbReference type="InterPro" id="IPR009057">
    <property type="entry name" value="Homeodomain-like_sf"/>
</dbReference>
<dbReference type="Gene3D" id="1.10.357.10">
    <property type="entry name" value="Tetracycline Repressor, domain 2"/>
    <property type="match status" value="1"/>
</dbReference>
<keyword evidence="7" id="KW-1185">Reference proteome</keyword>
<gene>
    <name evidence="6" type="primary">bm3R1_3</name>
    <name evidence="6" type="ORF">NCTC10821_05009</name>
</gene>
<proteinExistence type="predicted"/>
<evidence type="ECO:0000256" key="3">
    <source>
        <dbReference type="ARBA" id="ARBA00023163"/>
    </source>
</evidence>
<dbReference type="PANTHER" id="PTHR30055:SF234">
    <property type="entry name" value="HTH-TYPE TRANSCRIPTIONAL REGULATOR BETI"/>
    <property type="match status" value="1"/>
</dbReference>
<dbReference type="AlphaFoldDB" id="A0A378TNT2"/>
<dbReference type="GO" id="GO:0000976">
    <property type="term" value="F:transcription cis-regulatory region binding"/>
    <property type="evidence" value="ECO:0007669"/>
    <property type="project" value="TreeGrafter"/>
</dbReference>
<dbReference type="InterPro" id="IPR001647">
    <property type="entry name" value="HTH_TetR"/>
</dbReference>
<dbReference type="EMBL" id="UGQT01000001">
    <property type="protein sequence ID" value="STZ61455.1"/>
    <property type="molecule type" value="Genomic_DNA"/>
</dbReference>
<dbReference type="Gene3D" id="1.10.10.60">
    <property type="entry name" value="Homeodomain-like"/>
    <property type="match status" value="1"/>
</dbReference>
<reference evidence="6 7" key="1">
    <citation type="submission" date="2018-06" db="EMBL/GenBank/DDBJ databases">
        <authorList>
            <consortium name="Pathogen Informatics"/>
            <person name="Doyle S."/>
        </authorList>
    </citation>
    <scope>NUCLEOTIDE SEQUENCE [LARGE SCALE GENOMIC DNA]</scope>
    <source>
        <strain evidence="6 7">NCTC10821</strain>
    </source>
</reference>
<dbReference type="PANTHER" id="PTHR30055">
    <property type="entry name" value="HTH-TYPE TRANSCRIPTIONAL REGULATOR RUTR"/>
    <property type="match status" value="1"/>
</dbReference>
<dbReference type="RefSeq" id="WP_115280378.1">
    <property type="nucleotide sequence ID" value="NZ_AP022600.1"/>
</dbReference>
<dbReference type="PROSITE" id="PS50977">
    <property type="entry name" value="HTH_TETR_2"/>
    <property type="match status" value="1"/>
</dbReference>
<keyword evidence="1" id="KW-0805">Transcription regulation</keyword>
<dbReference type="Pfam" id="PF00440">
    <property type="entry name" value="TetR_N"/>
    <property type="match status" value="1"/>
</dbReference>
<dbReference type="PRINTS" id="PR00455">
    <property type="entry name" value="HTHTETR"/>
</dbReference>
<evidence type="ECO:0000256" key="4">
    <source>
        <dbReference type="PROSITE-ProRule" id="PRU00335"/>
    </source>
</evidence>
<keyword evidence="2 4" id="KW-0238">DNA-binding</keyword>
<dbReference type="GO" id="GO:0003700">
    <property type="term" value="F:DNA-binding transcription factor activity"/>
    <property type="evidence" value="ECO:0007669"/>
    <property type="project" value="TreeGrafter"/>
</dbReference>
<dbReference type="OrthoDB" id="9785164at2"/>
<evidence type="ECO:0000256" key="1">
    <source>
        <dbReference type="ARBA" id="ARBA00023015"/>
    </source>
</evidence>